<evidence type="ECO:0000256" key="1">
    <source>
        <dbReference type="SAM" id="Phobius"/>
    </source>
</evidence>
<dbReference type="GO" id="GO:0009636">
    <property type="term" value="P:response to toxic substance"/>
    <property type="evidence" value="ECO:0007669"/>
    <property type="project" value="TreeGrafter"/>
</dbReference>
<evidence type="ECO:0000313" key="3">
    <source>
        <dbReference type="EMBL" id="REE04713.1"/>
    </source>
</evidence>
<keyword evidence="1" id="KW-0812">Transmembrane</keyword>
<feature type="transmembrane region" description="Helical" evidence="1">
    <location>
        <begin position="20"/>
        <end position="41"/>
    </location>
</feature>
<feature type="transmembrane region" description="Helical" evidence="1">
    <location>
        <begin position="74"/>
        <end position="93"/>
    </location>
</feature>
<keyword evidence="1" id="KW-0472">Membrane</keyword>
<dbReference type="PANTHER" id="PTHR37810:SF5">
    <property type="entry name" value="IMMUNITY PROTEIN SDPI"/>
    <property type="match status" value="1"/>
</dbReference>
<protein>
    <submittedName>
        <fullName evidence="3">Uncharacterized protein DUF1648</fullName>
    </submittedName>
</protein>
<name>A0A3D9LI24_9MICC</name>
<sequence length="252" mass="27811">MTDDKSTALPGLRQGRSVAWIPFLLSLIALAAIVIWGLRIYPDLPETIPTHWGPGGVPDAWEEKSFGTVFMPQMIAAGTTALMAVLALIIPALMNPPKDPSAWKRYRLEGAERATISVLGWISLLTVLFVGYLGVQGWFTPEEVSFQWPMALYLILIFVMIFLPYRRWSRWADAQSSEHGFTPTAEEQAEEKLWLPGGIYNNPDEPLILVPKREGYGTGATINVGNRAGRITVIVFLVVFVGGPLALVFAVT</sequence>
<dbReference type="RefSeq" id="WP_115932589.1">
    <property type="nucleotide sequence ID" value="NZ_QREH01000001.1"/>
</dbReference>
<feature type="transmembrane region" description="Helical" evidence="1">
    <location>
        <begin position="114"/>
        <end position="134"/>
    </location>
</feature>
<feature type="transmembrane region" description="Helical" evidence="1">
    <location>
        <begin position="146"/>
        <end position="165"/>
    </location>
</feature>
<gene>
    <name evidence="3" type="ORF">C8E99_2560</name>
</gene>
<keyword evidence="1" id="KW-1133">Transmembrane helix</keyword>
<dbReference type="OrthoDB" id="9808690at2"/>
<dbReference type="PANTHER" id="PTHR37810">
    <property type="entry name" value="IMMUNITY PROTEIN SDPI"/>
    <property type="match status" value="1"/>
</dbReference>
<keyword evidence="4" id="KW-1185">Reference proteome</keyword>
<dbReference type="Pfam" id="PF07853">
    <property type="entry name" value="DUF1648"/>
    <property type="match status" value="1"/>
</dbReference>
<comment type="caution">
    <text evidence="3">The sequence shown here is derived from an EMBL/GenBank/DDBJ whole genome shotgun (WGS) entry which is preliminary data.</text>
</comment>
<accession>A0A3D9LI24</accession>
<reference evidence="3 4" key="1">
    <citation type="submission" date="2018-07" db="EMBL/GenBank/DDBJ databases">
        <title>Sequencing the genomes of 1000 actinobacteria strains.</title>
        <authorList>
            <person name="Klenk H.-P."/>
        </authorList>
    </citation>
    <scope>NUCLEOTIDE SEQUENCE [LARGE SCALE GENOMIC DNA]</scope>
    <source>
        <strain evidence="3 4">DSM 14442</strain>
    </source>
</reference>
<proteinExistence type="predicted"/>
<feature type="transmembrane region" description="Helical" evidence="1">
    <location>
        <begin position="231"/>
        <end position="251"/>
    </location>
</feature>
<feature type="domain" description="DUF1648" evidence="2">
    <location>
        <begin position="28"/>
        <end position="74"/>
    </location>
</feature>
<dbReference type="EMBL" id="QREH01000001">
    <property type="protein sequence ID" value="REE04713.1"/>
    <property type="molecule type" value="Genomic_DNA"/>
</dbReference>
<evidence type="ECO:0000313" key="4">
    <source>
        <dbReference type="Proteomes" id="UP000256727"/>
    </source>
</evidence>
<dbReference type="AlphaFoldDB" id="A0A3D9LI24"/>
<evidence type="ECO:0000259" key="2">
    <source>
        <dbReference type="Pfam" id="PF07853"/>
    </source>
</evidence>
<dbReference type="InterPro" id="IPR012867">
    <property type="entry name" value="DUF1648"/>
</dbReference>
<dbReference type="Proteomes" id="UP000256727">
    <property type="component" value="Unassembled WGS sequence"/>
</dbReference>
<organism evidence="3 4">
    <name type="scientific">Citricoccus muralis</name>
    <dbReference type="NCBI Taxonomy" id="169134"/>
    <lineage>
        <taxon>Bacteria</taxon>
        <taxon>Bacillati</taxon>
        <taxon>Actinomycetota</taxon>
        <taxon>Actinomycetes</taxon>
        <taxon>Micrococcales</taxon>
        <taxon>Micrococcaceae</taxon>
        <taxon>Citricoccus</taxon>
    </lineage>
</organism>